<protein>
    <submittedName>
        <fullName evidence="1">Uncharacterized protein</fullName>
    </submittedName>
</protein>
<dbReference type="EMBL" id="KV407457">
    <property type="protein sequence ID" value="KZF23376.1"/>
    <property type="molecule type" value="Genomic_DNA"/>
</dbReference>
<reference evidence="1 2" key="1">
    <citation type="journal article" date="2016" name="Fungal Biol.">
        <title>The genome of Xylona heveae provides a window into fungal endophytism.</title>
        <authorList>
            <person name="Gazis R."/>
            <person name="Kuo A."/>
            <person name="Riley R."/>
            <person name="LaButti K."/>
            <person name="Lipzen A."/>
            <person name="Lin J."/>
            <person name="Amirebrahimi M."/>
            <person name="Hesse C.N."/>
            <person name="Spatafora J.W."/>
            <person name="Henrissat B."/>
            <person name="Hainaut M."/>
            <person name="Grigoriev I.V."/>
            <person name="Hibbett D.S."/>
        </authorList>
    </citation>
    <scope>NUCLEOTIDE SEQUENCE [LARGE SCALE GENOMIC DNA]</scope>
    <source>
        <strain evidence="1 2">TC161</strain>
    </source>
</reference>
<keyword evidence="2" id="KW-1185">Reference proteome</keyword>
<dbReference type="AlphaFoldDB" id="A0A165HE76"/>
<proteinExistence type="predicted"/>
<evidence type="ECO:0000313" key="2">
    <source>
        <dbReference type="Proteomes" id="UP000076632"/>
    </source>
</evidence>
<dbReference type="RefSeq" id="XP_018188931.1">
    <property type="nucleotide sequence ID" value="XM_018335621.1"/>
</dbReference>
<sequence>PEIHHSTPDHHHHFLIHQPSSRYSTLFNPSYSLQLTFSFQPRHSQNKPNQMCKGEQQVFAKCNHQRDIIIKHQCSKRAGTDNFCRFFKGDFRVVKIDKPSLCEECFRKEEEKIYEKTDKYKGKVQAVKSKPPKDLNIFDIWGYAYANDKAKNHNGNLEKFYDAQGGRWTGPGIKSYIRGGLDNSNVSEQEMSKTRE</sequence>
<gene>
    <name evidence="1" type="ORF">L228DRAFT_276227</name>
</gene>
<accession>A0A165HE76</accession>
<evidence type="ECO:0000313" key="1">
    <source>
        <dbReference type="EMBL" id="KZF23376.1"/>
    </source>
</evidence>
<organism evidence="1 2">
    <name type="scientific">Xylona heveae (strain CBS 132557 / TC161)</name>
    <dbReference type="NCBI Taxonomy" id="1328760"/>
    <lineage>
        <taxon>Eukaryota</taxon>
        <taxon>Fungi</taxon>
        <taxon>Dikarya</taxon>
        <taxon>Ascomycota</taxon>
        <taxon>Pezizomycotina</taxon>
        <taxon>Xylonomycetes</taxon>
        <taxon>Xylonales</taxon>
        <taxon>Xylonaceae</taxon>
        <taxon>Xylona</taxon>
    </lineage>
</organism>
<dbReference type="Proteomes" id="UP000076632">
    <property type="component" value="Unassembled WGS sequence"/>
</dbReference>
<dbReference type="InParanoid" id="A0A165HE76"/>
<dbReference type="GeneID" id="28900758"/>
<name>A0A165HE76_XYLHT</name>
<feature type="non-terminal residue" evidence="1">
    <location>
        <position position="1"/>
    </location>
</feature>